<evidence type="ECO:0000313" key="3">
    <source>
        <dbReference type="EMBL" id="VFV46455.1"/>
    </source>
</evidence>
<dbReference type="AlphaFoldDB" id="A0A485PJR4"/>
<dbReference type="GO" id="GO:0051015">
    <property type="term" value="F:actin filament binding"/>
    <property type="evidence" value="ECO:0007669"/>
    <property type="project" value="InterPro"/>
</dbReference>
<evidence type="ECO:0000256" key="1">
    <source>
        <dbReference type="ARBA" id="ARBA00004496"/>
    </source>
</evidence>
<dbReference type="GO" id="GO:0007155">
    <property type="term" value="P:cell adhesion"/>
    <property type="evidence" value="ECO:0007669"/>
    <property type="project" value="InterPro"/>
</dbReference>
<evidence type="ECO:0000256" key="2">
    <source>
        <dbReference type="ARBA" id="ARBA00022490"/>
    </source>
</evidence>
<dbReference type="SUPFAM" id="SSF47220">
    <property type="entry name" value="alpha-catenin/vinculin-like"/>
    <property type="match status" value="1"/>
</dbReference>
<dbReference type="Gene3D" id="1.20.120.230">
    <property type="entry name" value="Alpha-catenin/vinculin-like"/>
    <property type="match status" value="1"/>
</dbReference>
<dbReference type="InterPro" id="IPR036723">
    <property type="entry name" value="Alpha-catenin/vinculin-like_sf"/>
</dbReference>
<keyword evidence="4" id="KW-1185">Reference proteome</keyword>
<protein>
    <submittedName>
        <fullName evidence="3">Catenin alpha-2</fullName>
    </submittedName>
</protein>
<dbReference type="EMBL" id="CAAGRJ010038891">
    <property type="protein sequence ID" value="VFV46455.1"/>
    <property type="molecule type" value="Genomic_DNA"/>
</dbReference>
<dbReference type="Proteomes" id="UP000386466">
    <property type="component" value="Unassembled WGS sequence"/>
</dbReference>
<name>A0A485PJR4_LYNPA</name>
<sequence>VEEALEAVKNATNEQDLAHCFKEFGKEMVKLNYGAARRQQVGTIQEKLGEKMCV</sequence>
<comment type="subcellular location">
    <subcellularLocation>
        <location evidence="1">Cytoplasm</location>
    </subcellularLocation>
</comment>
<dbReference type="GO" id="GO:0005737">
    <property type="term" value="C:cytoplasm"/>
    <property type="evidence" value="ECO:0007669"/>
    <property type="project" value="UniProtKB-SubCell"/>
</dbReference>
<proteinExistence type="predicted"/>
<organism evidence="3 4">
    <name type="scientific">Lynx pardinus</name>
    <name type="common">Iberian lynx</name>
    <name type="synonym">Felis pardina</name>
    <dbReference type="NCBI Taxonomy" id="191816"/>
    <lineage>
        <taxon>Eukaryota</taxon>
        <taxon>Metazoa</taxon>
        <taxon>Chordata</taxon>
        <taxon>Craniata</taxon>
        <taxon>Vertebrata</taxon>
        <taxon>Euteleostomi</taxon>
        <taxon>Mammalia</taxon>
        <taxon>Eutheria</taxon>
        <taxon>Laurasiatheria</taxon>
        <taxon>Carnivora</taxon>
        <taxon>Feliformia</taxon>
        <taxon>Felidae</taxon>
        <taxon>Felinae</taxon>
        <taxon>Lynx</taxon>
    </lineage>
</organism>
<gene>
    <name evidence="3" type="ORF">LYPA_23C016735</name>
</gene>
<accession>A0A485PJR4</accession>
<keyword evidence="2" id="KW-0963">Cytoplasm</keyword>
<reference evidence="3 4" key="1">
    <citation type="submission" date="2019-01" db="EMBL/GenBank/DDBJ databases">
        <authorList>
            <person name="Alioto T."/>
            <person name="Alioto T."/>
        </authorList>
    </citation>
    <scope>NUCLEOTIDE SEQUENCE [LARGE SCALE GENOMIC DNA]</scope>
</reference>
<feature type="non-terminal residue" evidence="3">
    <location>
        <position position="1"/>
    </location>
</feature>
<evidence type="ECO:0000313" key="4">
    <source>
        <dbReference type="Proteomes" id="UP000386466"/>
    </source>
</evidence>